<dbReference type="RefSeq" id="WP_179704348.1">
    <property type="nucleotide sequence ID" value="NZ_JACCAU010000001.1"/>
</dbReference>
<dbReference type="EMBL" id="JACCAU010000001">
    <property type="protein sequence ID" value="NYH20092.1"/>
    <property type="molecule type" value="Genomic_DNA"/>
</dbReference>
<dbReference type="Proteomes" id="UP000572540">
    <property type="component" value="Unassembled WGS sequence"/>
</dbReference>
<reference evidence="1 2" key="1">
    <citation type="submission" date="2020-07" db="EMBL/GenBank/DDBJ databases">
        <title>Exploring microbial biodiversity for novel pathways involved in the catabolism of aromatic compounds derived from lignin.</title>
        <authorList>
            <person name="Elkins J."/>
        </authorList>
    </citation>
    <scope>NUCLEOTIDE SEQUENCE [LARGE SCALE GENOMIC DNA]</scope>
    <source>
        <strain evidence="1 2">H2C3B</strain>
    </source>
</reference>
<evidence type="ECO:0000313" key="1">
    <source>
        <dbReference type="EMBL" id="NYH20092.1"/>
    </source>
</evidence>
<protein>
    <recommendedName>
        <fullName evidence="3">Guanylate cyclase domain-containing protein</fullName>
    </recommendedName>
</protein>
<proteinExistence type="predicted"/>
<name>A0A7Z0B569_9BURK</name>
<organism evidence="1 2">
    <name type="scientific">Paraburkholderia bryophila</name>
    <dbReference type="NCBI Taxonomy" id="420952"/>
    <lineage>
        <taxon>Bacteria</taxon>
        <taxon>Pseudomonadati</taxon>
        <taxon>Pseudomonadota</taxon>
        <taxon>Betaproteobacteria</taxon>
        <taxon>Burkholderiales</taxon>
        <taxon>Burkholderiaceae</taxon>
        <taxon>Paraburkholderia</taxon>
    </lineage>
</organism>
<comment type="caution">
    <text evidence="1">The sequence shown here is derived from an EMBL/GenBank/DDBJ whole genome shotgun (WGS) entry which is preliminary data.</text>
</comment>
<evidence type="ECO:0000313" key="2">
    <source>
        <dbReference type="Proteomes" id="UP000572540"/>
    </source>
</evidence>
<accession>A0A7Z0B569</accession>
<evidence type="ECO:0008006" key="3">
    <source>
        <dbReference type="Google" id="ProtNLM"/>
    </source>
</evidence>
<dbReference type="AlphaFoldDB" id="A0A7Z0B569"/>
<gene>
    <name evidence="1" type="ORF">GGD41_007320</name>
</gene>
<sequence>MGNKLQAELMSELVYRPLRYRDRWFAYLDLLGFKNLIQSGDIEKVLPVYFEALKRMRAACKLGKSEVGLLNSWFSDTFIIYSRSDSLDDFAHVESAARIFFQLLLIKNIPVRGCISHGKLYSQAKQNVFLGQALIEAHEYGEALNWVGFCLAPSVEEKLKHDLPLEKRAHYRKVSDRDILRKAPAEYLYAFAFNNGTVNGENPYRKALESMKANAPPEATRKYVNSLAFLDRFA</sequence>